<dbReference type="PANTHER" id="PTHR36504:SF1">
    <property type="entry name" value="LIPOPOLYSACCHARIDE EXPORT SYSTEM PROTEIN LPTA"/>
    <property type="match status" value="1"/>
</dbReference>
<evidence type="ECO:0000259" key="6">
    <source>
        <dbReference type="Pfam" id="PF03968"/>
    </source>
</evidence>
<evidence type="ECO:0000256" key="3">
    <source>
        <dbReference type="ARBA" id="ARBA00022764"/>
    </source>
</evidence>
<keyword evidence="3" id="KW-0574">Periplasm</keyword>
<feature type="compositionally biased region" description="Polar residues" evidence="4">
    <location>
        <begin position="38"/>
        <end position="48"/>
    </location>
</feature>
<evidence type="ECO:0000256" key="5">
    <source>
        <dbReference type="SAM" id="SignalP"/>
    </source>
</evidence>
<dbReference type="InterPro" id="IPR005653">
    <property type="entry name" value="OstA-like_N"/>
</dbReference>
<dbReference type="GO" id="GO:0001530">
    <property type="term" value="F:lipopolysaccharide binding"/>
    <property type="evidence" value="ECO:0007669"/>
    <property type="project" value="InterPro"/>
</dbReference>
<gene>
    <name evidence="7" type="primary">lptA</name>
    <name evidence="7" type="ORF">FNZ56_06255</name>
</gene>
<feature type="signal peptide" evidence="5">
    <location>
        <begin position="1"/>
        <end position="24"/>
    </location>
</feature>
<dbReference type="AlphaFoldDB" id="A0A516V4N1"/>
<feature type="region of interest" description="Disordered" evidence="4">
    <location>
        <begin position="23"/>
        <end position="48"/>
    </location>
</feature>
<evidence type="ECO:0000256" key="1">
    <source>
        <dbReference type="ARBA" id="ARBA00022448"/>
    </source>
</evidence>
<dbReference type="OrthoDB" id="9795964at2"/>
<dbReference type="GO" id="GO:0030288">
    <property type="term" value="C:outer membrane-bounded periplasmic space"/>
    <property type="evidence" value="ECO:0007669"/>
    <property type="project" value="TreeGrafter"/>
</dbReference>
<dbReference type="RefSeq" id="WP_143879012.1">
    <property type="nucleotide sequence ID" value="NZ_BAABLZ010000001.1"/>
</dbReference>
<dbReference type="Proteomes" id="UP000315891">
    <property type="component" value="Chromosome"/>
</dbReference>
<dbReference type="GO" id="GO:0015920">
    <property type="term" value="P:lipopolysaccharide transport"/>
    <property type="evidence" value="ECO:0007669"/>
    <property type="project" value="InterPro"/>
</dbReference>
<keyword evidence="8" id="KW-1185">Reference proteome</keyword>
<keyword evidence="1" id="KW-0813">Transport</keyword>
<dbReference type="PANTHER" id="PTHR36504">
    <property type="entry name" value="LIPOPOLYSACCHARIDE EXPORT SYSTEM PROTEIN LPTA"/>
    <property type="match status" value="1"/>
</dbReference>
<dbReference type="GO" id="GO:0009279">
    <property type="term" value="C:cell outer membrane"/>
    <property type="evidence" value="ECO:0007669"/>
    <property type="project" value="TreeGrafter"/>
</dbReference>
<dbReference type="NCBIfam" id="TIGR03002">
    <property type="entry name" value="outer_YhbN_LptA"/>
    <property type="match status" value="1"/>
</dbReference>
<evidence type="ECO:0000256" key="4">
    <source>
        <dbReference type="SAM" id="MobiDB-lite"/>
    </source>
</evidence>
<feature type="domain" description="Organic solvent tolerance-like N-terminal" evidence="6">
    <location>
        <begin position="43"/>
        <end position="144"/>
    </location>
</feature>
<keyword evidence="2 5" id="KW-0732">Signal</keyword>
<feature type="chain" id="PRO_5021852167" evidence="5">
    <location>
        <begin position="25"/>
        <end position="169"/>
    </location>
</feature>
<dbReference type="InterPro" id="IPR052037">
    <property type="entry name" value="LPS_export_LptA"/>
</dbReference>
<dbReference type="InterPro" id="IPR014340">
    <property type="entry name" value="LptA"/>
</dbReference>
<sequence>MSVRPASLLLAIALGALCTGPAAARSTDRSQPMDIQAGHQSGSVDYSQPTTLSDGVKIDQGTLHIDADRAVISFRNGEASQAVLTGNQAVLKQQMDDGSPMTATADRIDYDMLADVVVLTGNYTVTTQRGSTSGQRLTYNLKSGQVDSGGQDGGRVKMRILPKSQRTQN</sequence>
<dbReference type="Gene3D" id="2.60.450.10">
    <property type="entry name" value="Lipopolysaccharide (LPS) transport protein A like domain"/>
    <property type="match status" value="1"/>
</dbReference>
<protein>
    <submittedName>
        <fullName evidence="7">Lipopolysaccharide transport periplasmic protein LptA</fullName>
    </submittedName>
</protein>
<evidence type="ECO:0000313" key="7">
    <source>
        <dbReference type="EMBL" id="QDQ73500.1"/>
    </source>
</evidence>
<evidence type="ECO:0000313" key="8">
    <source>
        <dbReference type="Proteomes" id="UP000315891"/>
    </source>
</evidence>
<evidence type="ECO:0000256" key="2">
    <source>
        <dbReference type="ARBA" id="ARBA00022729"/>
    </source>
</evidence>
<accession>A0A516V4N1</accession>
<dbReference type="EMBL" id="CP041742">
    <property type="protein sequence ID" value="QDQ73500.1"/>
    <property type="molecule type" value="Genomic_DNA"/>
</dbReference>
<name>A0A516V4N1_9GAMM</name>
<dbReference type="Pfam" id="PF03968">
    <property type="entry name" value="LptD_N"/>
    <property type="match status" value="1"/>
</dbReference>
<reference evidence="7 8" key="1">
    <citation type="submission" date="2019-07" db="EMBL/GenBank/DDBJ databases">
        <title>Lysobacter weifangensis sp. nov., isolated from bensulfuron-methyl contaminated farmland soil.</title>
        <authorList>
            <person name="Zhao H."/>
        </authorList>
    </citation>
    <scope>NUCLEOTIDE SEQUENCE [LARGE SCALE GENOMIC DNA]</scope>
    <source>
        <strain evidence="7 8">CC-Bw-6</strain>
    </source>
</reference>
<proteinExistence type="predicted"/>
<organism evidence="7 8">
    <name type="scientific">Pseudoluteimonas lycopersici</name>
    <dbReference type="NCBI Taxonomy" id="1324796"/>
    <lineage>
        <taxon>Bacteria</taxon>
        <taxon>Pseudomonadati</taxon>
        <taxon>Pseudomonadota</taxon>
        <taxon>Gammaproteobacteria</taxon>
        <taxon>Lysobacterales</taxon>
        <taxon>Lysobacteraceae</taxon>
        <taxon>Pseudoluteimonas</taxon>
    </lineage>
</organism>
<dbReference type="GO" id="GO:0017089">
    <property type="term" value="F:glycolipid transfer activity"/>
    <property type="evidence" value="ECO:0007669"/>
    <property type="project" value="TreeGrafter"/>
</dbReference>